<keyword evidence="6" id="KW-1185">Reference proteome</keyword>
<feature type="region of interest" description="Disordered" evidence="3">
    <location>
        <begin position="226"/>
        <end position="252"/>
    </location>
</feature>
<dbReference type="InterPro" id="IPR036271">
    <property type="entry name" value="Tet_transcr_reg_TetR-rel_C_sf"/>
</dbReference>
<evidence type="ECO:0000259" key="4">
    <source>
        <dbReference type="PROSITE" id="PS50977"/>
    </source>
</evidence>
<dbReference type="InterPro" id="IPR009057">
    <property type="entry name" value="Homeodomain-like_sf"/>
</dbReference>
<dbReference type="InterPro" id="IPR050109">
    <property type="entry name" value="HTH-type_TetR-like_transc_reg"/>
</dbReference>
<evidence type="ECO:0000313" key="5">
    <source>
        <dbReference type="EMBL" id="QJW35687.1"/>
    </source>
</evidence>
<dbReference type="PANTHER" id="PTHR30055:SF146">
    <property type="entry name" value="HTH-TYPE TRANSCRIPTIONAL DUAL REGULATOR CECR"/>
    <property type="match status" value="1"/>
</dbReference>
<dbReference type="Gene3D" id="1.10.357.10">
    <property type="entry name" value="Tetracycline Repressor, domain 2"/>
    <property type="match status" value="1"/>
</dbReference>
<protein>
    <submittedName>
        <fullName evidence="5">TetR family transcriptional regulator</fullName>
    </submittedName>
</protein>
<evidence type="ECO:0000256" key="3">
    <source>
        <dbReference type="SAM" id="MobiDB-lite"/>
    </source>
</evidence>
<feature type="compositionally biased region" description="Basic and acidic residues" evidence="3">
    <location>
        <begin position="235"/>
        <end position="245"/>
    </location>
</feature>
<dbReference type="PRINTS" id="PR00455">
    <property type="entry name" value="HTHTETR"/>
</dbReference>
<reference evidence="5 6" key="1">
    <citation type="journal article" date="2022" name="Int. J. Syst. Evol. Microbiol.">
        <title>Cellulosimicrobium protaetiae sp. nov., isolated from the gut of the larva of Protaetia brevitarsis seulensis.</title>
        <authorList>
            <person name="Le Han H."/>
            <person name="Nguyen T.T.H."/>
            <person name="Li Z."/>
            <person name="Shin N.R."/>
            <person name="Kim S.G."/>
        </authorList>
    </citation>
    <scope>NUCLEOTIDE SEQUENCE [LARGE SCALE GENOMIC DNA]</scope>
    <source>
        <strain evidence="5 6">BI34</strain>
    </source>
</reference>
<dbReference type="KEGG" id="cprt:FIC82_005185"/>
<dbReference type="SUPFAM" id="SSF46689">
    <property type="entry name" value="Homeodomain-like"/>
    <property type="match status" value="1"/>
</dbReference>
<evidence type="ECO:0000256" key="2">
    <source>
        <dbReference type="PROSITE-ProRule" id="PRU00335"/>
    </source>
</evidence>
<accession>A0A6M5UB09</accession>
<dbReference type="SUPFAM" id="SSF48498">
    <property type="entry name" value="Tetracyclin repressor-like, C-terminal domain"/>
    <property type="match status" value="1"/>
</dbReference>
<dbReference type="Proteomes" id="UP000451354">
    <property type="component" value="Chromosome"/>
</dbReference>
<dbReference type="InterPro" id="IPR001647">
    <property type="entry name" value="HTH_TetR"/>
</dbReference>
<name>A0A6M5UB09_9MICO</name>
<feature type="region of interest" description="Disordered" evidence="3">
    <location>
        <begin position="1"/>
        <end position="20"/>
    </location>
</feature>
<organism evidence="5 6">
    <name type="scientific">Cellulosimicrobium protaetiae</name>
    <dbReference type="NCBI Taxonomy" id="2587808"/>
    <lineage>
        <taxon>Bacteria</taxon>
        <taxon>Bacillati</taxon>
        <taxon>Actinomycetota</taxon>
        <taxon>Actinomycetes</taxon>
        <taxon>Micrococcales</taxon>
        <taxon>Promicromonosporaceae</taxon>
        <taxon>Cellulosimicrobium</taxon>
    </lineage>
</organism>
<keyword evidence="1 2" id="KW-0238">DNA-binding</keyword>
<dbReference type="RefSeq" id="WP_168731506.1">
    <property type="nucleotide sequence ID" value="NZ_CP052757.1"/>
</dbReference>
<gene>
    <name evidence="5" type="ORF">FIC82_005185</name>
</gene>
<feature type="DNA-binding region" description="H-T-H motif" evidence="2">
    <location>
        <begin position="44"/>
        <end position="63"/>
    </location>
</feature>
<dbReference type="EMBL" id="CP052757">
    <property type="protein sequence ID" value="QJW35687.1"/>
    <property type="molecule type" value="Genomic_DNA"/>
</dbReference>
<dbReference type="GO" id="GO:0003700">
    <property type="term" value="F:DNA-binding transcription factor activity"/>
    <property type="evidence" value="ECO:0007669"/>
    <property type="project" value="TreeGrafter"/>
</dbReference>
<dbReference type="GO" id="GO:0000976">
    <property type="term" value="F:transcription cis-regulatory region binding"/>
    <property type="evidence" value="ECO:0007669"/>
    <property type="project" value="TreeGrafter"/>
</dbReference>
<dbReference type="InterPro" id="IPR041484">
    <property type="entry name" value="TetR_C_25"/>
</dbReference>
<evidence type="ECO:0000256" key="1">
    <source>
        <dbReference type="ARBA" id="ARBA00023125"/>
    </source>
</evidence>
<evidence type="ECO:0000313" key="6">
    <source>
        <dbReference type="Proteomes" id="UP000451354"/>
    </source>
</evidence>
<dbReference type="AlphaFoldDB" id="A0A6M5UB09"/>
<dbReference type="Pfam" id="PF17933">
    <property type="entry name" value="TetR_C_25"/>
    <property type="match status" value="1"/>
</dbReference>
<dbReference type="Pfam" id="PF00440">
    <property type="entry name" value="TetR_N"/>
    <property type="match status" value="1"/>
</dbReference>
<proteinExistence type="predicted"/>
<sequence>MRSDQPSPTGRGRPAPSAADDLTARARIRDAAISRFARDGFGAPLRTIAADAGVSAALVVHHFGSKDGLRAACDEHVLEIVRTSKREVMTDVAGATPMSAWFARVDDYAPTIGYALRSLQAGGELARAFVDHLTADTAEYIRESVALGTARPSRDEEARARYLVLSSMGTLLLWLTLDSPEEPGDLSTSTRNYLDDIALPALELFTEGFLTDRRMLDEYLLYVGDPPRGPAAPAHADDAAPRDEQPPTEEQT</sequence>
<dbReference type="PANTHER" id="PTHR30055">
    <property type="entry name" value="HTH-TYPE TRANSCRIPTIONAL REGULATOR RUTR"/>
    <property type="match status" value="1"/>
</dbReference>
<dbReference type="PROSITE" id="PS50977">
    <property type="entry name" value="HTH_TETR_2"/>
    <property type="match status" value="1"/>
</dbReference>
<feature type="domain" description="HTH tetR-type" evidence="4">
    <location>
        <begin position="22"/>
        <end position="81"/>
    </location>
</feature>